<accession>A0A913WXD5</accession>
<evidence type="ECO:0000256" key="10">
    <source>
        <dbReference type="ARBA" id="ARBA00050907"/>
    </source>
</evidence>
<dbReference type="FunFam" id="1.50.40.10:FF:000025">
    <property type="entry name" value="mitochondrial folate transporter/carrier"/>
    <property type="match status" value="1"/>
</dbReference>
<evidence type="ECO:0000256" key="15">
    <source>
        <dbReference type="RuleBase" id="RU000488"/>
    </source>
</evidence>
<keyword evidence="9 14" id="KW-0472">Membrane</keyword>
<comment type="similarity">
    <text evidence="2 15">Belongs to the mitochondrial carrier (TC 2.A.29) family.</text>
</comment>
<evidence type="ECO:0000256" key="3">
    <source>
        <dbReference type="ARBA" id="ARBA00022448"/>
    </source>
</evidence>
<evidence type="ECO:0000313" key="16">
    <source>
        <dbReference type="EnsemblMetazoa" id="XP_020895496.1"/>
    </source>
</evidence>
<evidence type="ECO:0000256" key="8">
    <source>
        <dbReference type="ARBA" id="ARBA00023128"/>
    </source>
</evidence>
<dbReference type="Proteomes" id="UP000887567">
    <property type="component" value="Unplaced"/>
</dbReference>
<dbReference type="OMA" id="TTVWKHE"/>
<dbReference type="RefSeq" id="XP_020895496.1">
    <property type="nucleotide sequence ID" value="XM_021039837.1"/>
</dbReference>
<keyword evidence="3 15" id="KW-0813">Transport</keyword>
<feature type="repeat" description="Solcar" evidence="14">
    <location>
        <begin position="225"/>
        <end position="311"/>
    </location>
</feature>
<evidence type="ECO:0000256" key="1">
    <source>
        <dbReference type="ARBA" id="ARBA00004448"/>
    </source>
</evidence>
<keyword evidence="17" id="KW-1185">Reference proteome</keyword>
<name>A0A913WXD5_EXADI</name>
<keyword evidence="8" id="KW-0496">Mitochondrion</keyword>
<proteinExistence type="inferred from homology"/>
<keyword evidence="4 14" id="KW-0812">Transmembrane</keyword>
<sequence>MSESHSVSKPVATGNKSPLRHIRYEHLVAGVSGGVSATLCLHPLDLVKIRLQVNDGGGRGPLYKGFIDATRSVIKNDGWRGLYQGAAPNVTGNGMAWGLYFFSYNIIKAWMQDDSDQPLGADRHLLAGAVAGLATLTVTNPVWVVKTRMCLQYSGPHVTTTQTHKYTGMIDAFLKIWRYEGISGLYKGYLPGVIGVSHGALQFMAYEELKKRRSRYFNQPVNQKLNSYEYLIMASISKIFAASATYPYQVVRSRLQNHNTIGQYNGAIDIIRKIIRFEGIKGFYKGLLPSIIRVTPACAITFVVYENVVHYLLPKNNTD</sequence>
<dbReference type="GeneID" id="110234459"/>
<evidence type="ECO:0000256" key="4">
    <source>
        <dbReference type="ARBA" id="ARBA00022692"/>
    </source>
</evidence>
<protein>
    <recommendedName>
        <fullName evidence="12">Solute carrier family 25 member 32</fullName>
    </recommendedName>
    <alternativeName>
        <fullName evidence="13">Mitochondrial FAD transporter</fullName>
    </alternativeName>
</protein>
<dbReference type="Gene3D" id="1.50.40.10">
    <property type="entry name" value="Mitochondrial carrier domain"/>
    <property type="match status" value="2"/>
</dbReference>
<evidence type="ECO:0000256" key="13">
    <source>
        <dbReference type="ARBA" id="ARBA00079992"/>
    </source>
</evidence>
<dbReference type="PROSITE" id="PS50920">
    <property type="entry name" value="SOLCAR"/>
    <property type="match status" value="3"/>
</dbReference>
<dbReference type="GO" id="GO:0005743">
    <property type="term" value="C:mitochondrial inner membrane"/>
    <property type="evidence" value="ECO:0007669"/>
    <property type="project" value="UniProtKB-SubCell"/>
</dbReference>
<feature type="repeat" description="Solcar" evidence="14">
    <location>
        <begin position="24"/>
        <end position="110"/>
    </location>
</feature>
<comment type="catalytic activity">
    <reaction evidence="10">
        <text>FAD(in) = FAD(out)</text>
        <dbReference type="Rhea" id="RHEA:76535"/>
        <dbReference type="ChEBI" id="CHEBI:57692"/>
    </reaction>
</comment>
<keyword evidence="5" id="KW-0677">Repeat</keyword>
<keyword evidence="7" id="KW-1133">Transmembrane helix</keyword>
<comment type="subcellular location">
    <subcellularLocation>
        <location evidence="1">Mitochondrion inner membrane</location>
        <topology evidence="1">Multi-pass membrane protein</topology>
    </subcellularLocation>
</comment>
<dbReference type="Pfam" id="PF00153">
    <property type="entry name" value="Mito_carr"/>
    <property type="match status" value="3"/>
</dbReference>
<dbReference type="OrthoDB" id="428293at2759"/>
<dbReference type="InterPro" id="IPR023395">
    <property type="entry name" value="MCP_dom_sf"/>
</dbReference>
<dbReference type="PRINTS" id="PR00926">
    <property type="entry name" value="MITOCARRIER"/>
</dbReference>
<dbReference type="EnsemblMetazoa" id="XM_021039837.1">
    <property type="protein sequence ID" value="XP_020895496.1"/>
    <property type="gene ID" value="LOC110234459"/>
</dbReference>
<evidence type="ECO:0000313" key="17">
    <source>
        <dbReference type="Proteomes" id="UP000887567"/>
    </source>
</evidence>
<reference evidence="16" key="1">
    <citation type="submission" date="2022-11" db="UniProtKB">
        <authorList>
            <consortium name="EnsemblMetazoa"/>
        </authorList>
    </citation>
    <scope>IDENTIFICATION</scope>
</reference>
<dbReference type="GO" id="GO:0015711">
    <property type="term" value="P:organic anion transport"/>
    <property type="evidence" value="ECO:0007669"/>
    <property type="project" value="UniProtKB-ARBA"/>
</dbReference>
<evidence type="ECO:0000256" key="12">
    <source>
        <dbReference type="ARBA" id="ARBA00070508"/>
    </source>
</evidence>
<evidence type="ECO:0000256" key="5">
    <source>
        <dbReference type="ARBA" id="ARBA00022737"/>
    </source>
</evidence>
<keyword evidence="6" id="KW-0999">Mitochondrion inner membrane</keyword>
<feature type="repeat" description="Solcar" evidence="14">
    <location>
        <begin position="119"/>
        <end position="212"/>
    </location>
</feature>
<dbReference type="InterPro" id="IPR002067">
    <property type="entry name" value="MCP"/>
</dbReference>
<dbReference type="SUPFAM" id="SSF103506">
    <property type="entry name" value="Mitochondrial carrier"/>
    <property type="match status" value="1"/>
</dbReference>
<organism evidence="16 17">
    <name type="scientific">Exaiptasia diaphana</name>
    <name type="common">Tropical sea anemone</name>
    <name type="synonym">Aiptasia pulchella</name>
    <dbReference type="NCBI Taxonomy" id="2652724"/>
    <lineage>
        <taxon>Eukaryota</taxon>
        <taxon>Metazoa</taxon>
        <taxon>Cnidaria</taxon>
        <taxon>Anthozoa</taxon>
        <taxon>Hexacorallia</taxon>
        <taxon>Actiniaria</taxon>
        <taxon>Aiptasiidae</taxon>
        <taxon>Exaiptasia</taxon>
    </lineage>
</organism>
<evidence type="ECO:0000256" key="2">
    <source>
        <dbReference type="ARBA" id="ARBA00006375"/>
    </source>
</evidence>
<evidence type="ECO:0000256" key="11">
    <source>
        <dbReference type="ARBA" id="ARBA00058619"/>
    </source>
</evidence>
<comment type="function">
    <text evidence="11">Facilitates flavin adenine dinucleotide (FAD) translocation across the mitochondrial inner membrane into the mitochondrial matrix where it acts as a redox cofactor to assist flavoenzyme activities in fundamental metabolic processes including fatty acid beta-oxidation, amino acid and choline metabolism as well as mitochondrial electron transportation. In particular, provides FAD to DLD dehydrogenase of the glycine cleavage system, part of mitochondrial one-carbon metabolic pathway involved in neural tube closure in early embryogenesis.</text>
</comment>
<dbReference type="GO" id="GO:0015215">
    <property type="term" value="F:nucleotide transmembrane transporter activity"/>
    <property type="evidence" value="ECO:0007669"/>
    <property type="project" value="UniProtKB-ARBA"/>
</dbReference>
<evidence type="ECO:0000256" key="9">
    <source>
        <dbReference type="ARBA" id="ARBA00023136"/>
    </source>
</evidence>
<evidence type="ECO:0000256" key="7">
    <source>
        <dbReference type="ARBA" id="ARBA00022989"/>
    </source>
</evidence>
<evidence type="ECO:0000256" key="6">
    <source>
        <dbReference type="ARBA" id="ARBA00022792"/>
    </source>
</evidence>
<dbReference type="PANTHER" id="PTHR45683">
    <property type="entry name" value="MITOCHONDRIAL NICOTINAMIDE ADENINE DINUCLEOTIDE TRANSPORTER 1-RELATED-RELATED"/>
    <property type="match status" value="1"/>
</dbReference>
<evidence type="ECO:0000256" key="14">
    <source>
        <dbReference type="PROSITE-ProRule" id="PRU00282"/>
    </source>
</evidence>
<dbReference type="InterPro" id="IPR044712">
    <property type="entry name" value="SLC25A32-like"/>
</dbReference>
<dbReference type="KEGG" id="epa:110234459"/>
<dbReference type="InterPro" id="IPR018108">
    <property type="entry name" value="MCP_transmembrane"/>
</dbReference>
<dbReference type="AlphaFoldDB" id="A0A913WXD5"/>